<gene>
    <name evidence="1" type="ORF">HPLM_LOCUS6425</name>
</gene>
<dbReference type="GO" id="GO:0043025">
    <property type="term" value="C:neuronal cell body"/>
    <property type="evidence" value="ECO:0007669"/>
    <property type="project" value="TreeGrafter"/>
</dbReference>
<dbReference type="Pfam" id="PF06579">
    <property type="entry name" value="Ly-6_related"/>
    <property type="match status" value="1"/>
</dbReference>
<dbReference type="WBParaSite" id="HPLM_0000643301-mRNA-1">
    <property type="protein sequence ID" value="HPLM_0000643301-mRNA-1"/>
    <property type="gene ID" value="HPLM_0000643301"/>
</dbReference>
<dbReference type="PANTHER" id="PTHR34722:SF6">
    <property type="entry name" value="HOMOLOG OF ODR-2 (TWO)"/>
    <property type="match status" value="1"/>
</dbReference>
<dbReference type="AlphaFoldDB" id="A0A0N4W8B3"/>
<dbReference type="PANTHER" id="PTHR34722">
    <property type="entry name" value="HOMOLOG OF ODR-2 (TWO)-RELATED"/>
    <property type="match status" value="1"/>
</dbReference>
<accession>A0A0N4W8B3</accession>
<evidence type="ECO:0000313" key="3">
    <source>
        <dbReference type="WBParaSite" id="HPLM_0000643301-mRNA-1"/>
    </source>
</evidence>
<sequence length="168" mass="20130">FHGKFIFIWNEFFLNEFNYRLFSCASFAYLPLWNQLMHHYFPPKNFTDRCWQPDAGIGTVPCTSACFTLVERIDQQDFFTEQRGVLRGCVDRLLLFGLDDDVRSVLSAYTSQRVCRETNRKILRLYPLSTDSDVVSHIDWFRMRISTSRNFDFFINLFYMHWLFIANI</sequence>
<dbReference type="STRING" id="6290.A0A0N4W8B3"/>
<dbReference type="GO" id="GO:1990834">
    <property type="term" value="P:response to odorant"/>
    <property type="evidence" value="ECO:0007669"/>
    <property type="project" value="TreeGrafter"/>
</dbReference>
<evidence type="ECO:0000313" key="2">
    <source>
        <dbReference type="Proteomes" id="UP000268014"/>
    </source>
</evidence>
<dbReference type="GO" id="GO:0042048">
    <property type="term" value="P:olfactory behavior"/>
    <property type="evidence" value="ECO:0007669"/>
    <property type="project" value="TreeGrafter"/>
</dbReference>
<proteinExistence type="predicted"/>
<evidence type="ECO:0000313" key="1">
    <source>
        <dbReference type="EMBL" id="VDO28930.1"/>
    </source>
</evidence>
<reference evidence="3" key="1">
    <citation type="submission" date="2017-02" db="UniProtKB">
        <authorList>
            <consortium name="WormBaseParasite"/>
        </authorList>
    </citation>
    <scope>IDENTIFICATION</scope>
</reference>
<dbReference type="OrthoDB" id="5826974at2759"/>
<keyword evidence="2" id="KW-1185">Reference proteome</keyword>
<dbReference type="Proteomes" id="UP000268014">
    <property type="component" value="Unassembled WGS sequence"/>
</dbReference>
<protein>
    <submittedName>
        <fullName evidence="3">Bestrophin homolog</fullName>
    </submittedName>
</protein>
<dbReference type="GO" id="GO:0030424">
    <property type="term" value="C:axon"/>
    <property type="evidence" value="ECO:0007669"/>
    <property type="project" value="TreeGrafter"/>
</dbReference>
<dbReference type="EMBL" id="UZAF01016492">
    <property type="protein sequence ID" value="VDO28930.1"/>
    <property type="molecule type" value="Genomic_DNA"/>
</dbReference>
<name>A0A0N4W8B3_HAEPC</name>
<reference evidence="1 2" key="2">
    <citation type="submission" date="2018-11" db="EMBL/GenBank/DDBJ databases">
        <authorList>
            <consortium name="Pathogen Informatics"/>
        </authorList>
    </citation>
    <scope>NUCLEOTIDE SEQUENCE [LARGE SCALE GENOMIC DNA]</scope>
    <source>
        <strain evidence="1 2">MHpl1</strain>
    </source>
</reference>
<dbReference type="InterPro" id="IPR010558">
    <property type="entry name" value="Ly-6-related"/>
</dbReference>
<organism evidence="3">
    <name type="scientific">Haemonchus placei</name>
    <name type="common">Barber's pole worm</name>
    <dbReference type="NCBI Taxonomy" id="6290"/>
    <lineage>
        <taxon>Eukaryota</taxon>
        <taxon>Metazoa</taxon>
        <taxon>Ecdysozoa</taxon>
        <taxon>Nematoda</taxon>
        <taxon>Chromadorea</taxon>
        <taxon>Rhabditida</taxon>
        <taxon>Rhabditina</taxon>
        <taxon>Rhabditomorpha</taxon>
        <taxon>Strongyloidea</taxon>
        <taxon>Trichostrongylidae</taxon>
        <taxon>Haemonchus</taxon>
    </lineage>
</organism>